<dbReference type="SMART" id="SM00849">
    <property type="entry name" value="Lactamase_B"/>
    <property type="match status" value="1"/>
</dbReference>
<protein>
    <submittedName>
        <fullName evidence="2">MBL fold metallo-hydrolase</fullName>
    </submittedName>
</protein>
<gene>
    <name evidence="2" type="ORF">N2K84_16465</name>
</gene>
<dbReference type="InterPro" id="IPR036866">
    <property type="entry name" value="RibonucZ/Hydroxyglut_hydro"/>
</dbReference>
<comment type="caution">
    <text evidence="2">The sequence shown here is derived from an EMBL/GenBank/DDBJ whole genome shotgun (WGS) entry which is preliminary data.</text>
</comment>
<evidence type="ECO:0000313" key="3">
    <source>
        <dbReference type="Proteomes" id="UP001163821"/>
    </source>
</evidence>
<dbReference type="AlphaFoldDB" id="A0AA42C9Q8"/>
<dbReference type="PANTHER" id="PTHR13754">
    <property type="entry name" value="METALLO-BETA-LACTAMASE SUPERFAMILY PROTEIN"/>
    <property type="match status" value="1"/>
</dbReference>
<reference evidence="2" key="1">
    <citation type="submission" date="2022-10" db="EMBL/GenBank/DDBJ databases">
        <title>Gaoshiqiia sediminis gen. nov., sp. nov., isolated from coastal sediment.</title>
        <authorList>
            <person name="Yu W.X."/>
            <person name="Mu D.S."/>
            <person name="Du J.Z."/>
            <person name="Liang Y.Q."/>
        </authorList>
    </citation>
    <scope>NUCLEOTIDE SEQUENCE</scope>
    <source>
        <strain evidence="2">A06</strain>
    </source>
</reference>
<dbReference type="GO" id="GO:0016740">
    <property type="term" value="F:transferase activity"/>
    <property type="evidence" value="ECO:0007669"/>
    <property type="project" value="TreeGrafter"/>
</dbReference>
<dbReference type="Pfam" id="PF00753">
    <property type="entry name" value="Lactamase_B"/>
    <property type="match status" value="1"/>
</dbReference>
<dbReference type="InterPro" id="IPR052926">
    <property type="entry name" value="Metallo-beta-lactamase_dom"/>
</dbReference>
<dbReference type="EMBL" id="JAPAAF010000034">
    <property type="protein sequence ID" value="MCW0484336.1"/>
    <property type="molecule type" value="Genomic_DNA"/>
</dbReference>
<dbReference type="Gene3D" id="3.60.15.10">
    <property type="entry name" value="Ribonuclease Z/Hydroxyacylglutathione hydrolase-like"/>
    <property type="match status" value="1"/>
</dbReference>
<dbReference type="CDD" id="cd07713">
    <property type="entry name" value="DHPS-like_MBL-fold"/>
    <property type="match status" value="1"/>
</dbReference>
<name>A0AA42C9Q8_9BACT</name>
<proteinExistence type="predicted"/>
<dbReference type="PANTHER" id="PTHR13754:SF18">
    <property type="entry name" value="7,8-DIHYDROPTERIN-6-METHYL-4-(BETA-D-RIBOFURANOSYL)-AMINOBENZENE-5'-PHOSPHATE SYNTHASE"/>
    <property type="match status" value="1"/>
</dbReference>
<organism evidence="2 3">
    <name type="scientific">Gaoshiqia sediminis</name>
    <dbReference type="NCBI Taxonomy" id="2986998"/>
    <lineage>
        <taxon>Bacteria</taxon>
        <taxon>Pseudomonadati</taxon>
        <taxon>Bacteroidota</taxon>
        <taxon>Bacteroidia</taxon>
        <taxon>Marinilabiliales</taxon>
        <taxon>Prolixibacteraceae</taxon>
        <taxon>Gaoshiqia</taxon>
    </lineage>
</organism>
<sequence>MPKLTVLTENTAGGRFLAEHGLSYLIEMDGHTILFDTGSSDVFLRNASKMNIDLQKSVDQIVLSHGHWDHGDGLRFIEKKPLLTHPAAFMKRFRKTDGTPVGLSLDHDTLSKKFDLHTTAKPFQISKHLFFLGEIPRKNNFESQTTSFCDENGNDDFVPDDSALALIVNDQLVVISGCSHSGICNICEYAKQVTGINAIDTVIGGFHLKHNNEQTGKTIRYFEQEKVNRIIPSHCTELPALAAFHLKFNTAQLKTGQQIRF</sequence>
<dbReference type="SUPFAM" id="SSF56281">
    <property type="entry name" value="Metallo-hydrolase/oxidoreductase"/>
    <property type="match status" value="1"/>
</dbReference>
<dbReference type="RefSeq" id="WP_282592929.1">
    <property type="nucleotide sequence ID" value="NZ_JAPAAF010000034.1"/>
</dbReference>
<dbReference type="InterPro" id="IPR041712">
    <property type="entry name" value="DHPS-like_MBL-fold"/>
</dbReference>
<feature type="domain" description="Metallo-beta-lactamase" evidence="1">
    <location>
        <begin position="20"/>
        <end position="234"/>
    </location>
</feature>
<accession>A0AA42C9Q8</accession>
<evidence type="ECO:0000313" key="2">
    <source>
        <dbReference type="EMBL" id="MCW0484336.1"/>
    </source>
</evidence>
<dbReference type="Proteomes" id="UP001163821">
    <property type="component" value="Unassembled WGS sequence"/>
</dbReference>
<evidence type="ECO:0000259" key="1">
    <source>
        <dbReference type="SMART" id="SM00849"/>
    </source>
</evidence>
<dbReference type="InterPro" id="IPR001279">
    <property type="entry name" value="Metallo-B-lactamas"/>
</dbReference>
<keyword evidence="3" id="KW-1185">Reference proteome</keyword>